<protein>
    <submittedName>
        <fullName evidence="1">Uncharacterized protein</fullName>
    </submittedName>
</protein>
<sequence>MGRHTSRPAEVQEEEKAERRAQQSLKSKRDLKPGYCENCQDKFRDFDEHILSRKHRKFAENDNNWTELDTLLSQIKRMPKYAAGSDEEEGW</sequence>
<evidence type="ECO:0000313" key="2">
    <source>
        <dbReference type="Proteomes" id="UP001148629"/>
    </source>
</evidence>
<evidence type="ECO:0000313" key="1">
    <source>
        <dbReference type="EMBL" id="KAJ3519343.1"/>
    </source>
</evidence>
<comment type="caution">
    <text evidence="1">The sequence shown here is derived from an EMBL/GenBank/DDBJ whole genome shotgun (WGS) entry which is preliminary data.</text>
</comment>
<dbReference type="Proteomes" id="UP001148629">
    <property type="component" value="Unassembled WGS sequence"/>
</dbReference>
<organism evidence="1 2">
    <name type="scientific">Fusarium decemcellulare</name>
    <dbReference type="NCBI Taxonomy" id="57161"/>
    <lineage>
        <taxon>Eukaryota</taxon>
        <taxon>Fungi</taxon>
        <taxon>Dikarya</taxon>
        <taxon>Ascomycota</taxon>
        <taxon>Pezizomycotina</taxon>
        <taxon>Sordariomycetes</taxon>
        <taxon>Hypocreomycetidae</taxon>
        <taxon>Hypocreales</taxon>
        <taxon>Nectriaceae</taxon>
        <taxon>Fusarium</taxon>
        <taxon>Fusarium decemcellulare species complex</taxon>
    </lineage>
</organism>
<name>A0ACC1RH18_9HYPO</name>
<proteinExistence type="predicted"/>
<gene>
    <name evidence="1" type="ORF">NM208_g14160</name>
</gene>
<reference evidence="1" key="1">
    <citation type="submission" date="2022-08" db="EMBL/GenBank/DDBJ databases">
        <title>Genome Sequence of Fusarium decemcellulare.</title>
        <authorList>
            <person name="Buettner E."/>
        </authorList>
    </citation>
    <scope>NUCLEOTIDE SEQUENCE</scope>
    <source>
        <strain evidence="1">Babe19</strain>
    </source>
</reference>
<accession>A0ACC1RH18</accession>
<keyword evidence="2" id="KW-1185">Reference proteome</keyword>
<dbReference type="EMBL" id="JANRMS010003176">
    <property type="protein sequence ID" value="KAJ3519343.1"/>
    <property type="molecule type" value="Genomic_DNA"/>
</dbReference>